<feature type="transmembrane region" description="Helical" evidence="1">
    <location>
        <begin position="17"/>
        <end position="47"/>
    </location>
</feature>
<evidence type="ECO:0000256" key="1">
    <source>
        <dbReference type="SAM" id="Phobius"/>
    </source>
</evidence>
<dbReference type="RefSeq" id="WP_188629861.1">
    <property type="nucleotide sequence ID" value="NZ_BMKE01000014.1"/>
</dbReference>
<keyword evidence="1" id="KW-0812">Transmembrane</keyword>
<dbReference type="NCBIfam" id="TIGR02973">
    <property type="entry name" value="nitrate_rd_NapE"/>
    <property type="match status" value="1"/>
</dbReference>
<organism evidence="2 3">
    <name type="scientific">Oceanisphaera marina</name>
    <dbReference type="NCBI Taxonomy" id="2017550"/>
    <lineage>
        <taxon>Bacteria</taxon>
        <taxon>Pseudomonadati</taxon>
        <taxon>Pseudomonadota</taxon>
        <taxon>Gammaproteobacteria</taxon>
        <taxon>Aeromonadales</taxon>
        <taxon>Aeromonadaceae</taxon>
        <taxon>Oceanisphaera</taxon>
    </lineage>
</organism>
<evidence type="ECO:0000313" key="3">
    <source>
        <dbReference type="Proteomes" id="UP000646152"/>
    </source>
</evidence>
<dbReference type="EMBL" id="BMKE01000014">
    <property type="protein sequence ID" value="GGB45691.1"/>
    <property type="molecule type" value="Genomic_DNA"/>
</dbReference>
<reference evidence="3" key="1">
    <citation type="journal article" date="2019" name="Int. J. Syst. Evol. Microbiol.">
        <title>The Global Catalogue of Microorganisms (GCM) 10K type strain sequencing project: providing services to taxonomists for standard genome sequencing and annotation.</title>
        <authorList>
            <consortium name="The Broad Institute Genomics Platform"/>
            <consortium name="The Broad Institute Genome Sequencing Center for Infectious Disease"/>
            <person name="Wu L."/>
            <person name="Ma J."/>
        </authorList>
    </citation>
    <scope>NUCLEOTIDE SEQUENCE [LARGE SCALE GENOMIC DNA]</scope>
    <source>
        <strain evidence="3">CGMCC 1.15923</strain>
    </source>
</reference>
<dbReference type="Pfam" id="PF06796">
    <property type="entry name" value="NapE"/>
    <property type="match status" value="1"/>
</dbReference>
<accession>A0ABQ1ILB7</accession>
<proteinExistence type="predicted"/>
<keyword evidence="1" id="KW-1133">Transmembrane helix</keyword>
<sequence>MNKINYPTSRRQEWRTFLLLTIVLIPLLSVLTVAGYGFIVWFIQIIFGPPGHGV</sequence>
<gene>
    <name evidence="2" type="ORF">GCM10011502_18750</name>
</gene>
<protein>
    <submittedName>
        <fullName evidence="2">Trimethylamine N-oxide reductase system protein TorE</fullName>
    </submittedName>
</protein>
<dbReference type="InterPro" id="IPR010649">
    <property type="entry name" value="NapE_TorE"/>
</dbReference>
<comment type="caution">
    <text evidence="2">The sequence shown here is derived from an EMBL/GenBank/DDBJ whole genome shotgun (WGS) entry which is preliminary data.</text>
</comment>
<dbReference type="Proteomes" id="UP000646152">
    <property type="component" value="Unassembled WGS sequence"/>
</dbReference>
<keyword evidence="3" id="KW-1185">Reference proteome</keyword>
<evidence type="ECO:0000313" key="2">
    <source>
        <dbReference type="EMBL" id="GGB45691.1"/>
    </source>
</evidence>
<dbReference type="InterPro" id="IPR004448">
    <property type="entry name" value="Nitrate_reductase_NapE"/>
</dbReference>
<keyword evidence="1" id="KW-0472">Membrane</keyword>
<name>A0ABQ1ILB7_9GAMM</name>